<evidence type="ECO:0008006" key="4">
    <source>
        <dbReference type="Google" id="ProtNLM"/>
    </source>
</evidence>
<evidence type="ECO:0000313" key="2">
    <source>
        <dbReference type="EMBL" id="MBI4920719.1"/>
    </source>
</evidence>
<keyword evidence="1" id="KW-0812">Transmembrane</keyword>
<sequence>MSSPEARLDRQFERLGRQVPATAGFLRWVRRPHLHLVRIPLAILLILGGIFSFLPILGIWMLPLGLLVLAVDIPPLRRPIGNLLVRLQRWVAKFRRRYWPKPTIVRPD</sequence>
<name>A0A933NVD7_9HYPH</name>
<evidence type="ECO:0000256" key="1">
    <source>
        <dbReference type="SAM" id="Phobius"/>
    </source>
</evidence>
<organism evidence="2 3">
    <name type="scientific">Devosia nanyangense</name>
    <dbReference type="NCBI Taxonomy" id="1228055"/>
    <lineage>
        <taxon>Bacteria</taxon>
        <taxon>Pseudomonadati</taxon>
        <taxon>Pseudomonadota</taxon>
        <taxon>Alphaproteobacteria</taxon>
        <taxon>Hyphomicrobiales</taxon>
        <taxon>Devosiaceae</taxon>
        <taxon>Devosia</taxon>
    </lineage>
</organism>
<comment type="caution">
    <text evidence="2">The sequence shown here is derived from an EMBL/GenBank/DDBJ whole genome shotgun (WGS) entry which is preliminary data.</text>
</comment>
<feature type="transmembrane region" description="Helical" evidence="1">
    <location>
        <begin position="41"/>
        <end position="71"/>
    </location>
</feature>
<dbReference type="Proteomes" id="UP000782610">
    <property type="component" value="Unassembled WGS sequence"/>
</dbReference>
<gene>
    <name evidence="2" type="ORF">HY834_03150</name>
</gene>
<dbReference type="AlphaFoldDB" id="A0A933NVD7"/>
<accession>A0A933NVD7</accession>
<dbReference type="EMBL" id="JACRAF010000010">
    <property type="protein sequence ID" value="MBI4920719.1"/>
    <property type="molecule type" value="Genomic_DNA"/>
</dbReference>
<proteinExistence type="predicted"/>
<protein>
    <recommendedName>
        <fullName evidence="4">Tryptophan synthase subunit beta</fullName>
    </recommendedName>
</protein>
<reference evidence="2" key="1">
    <citation type="submission" date="2020-07" db="EMBL/GenBank/DDBJ databases">
        <title>Huge and variable diversity of episymbiotic CPR bacteria and DPANN archaea in groundwater ecosystems.</title>
        <authorList>
            <person name="He C.Y."/>
            <person name="Keren R."/>
            <person name="Whittaker M."/>
            <person name="Farag I.F."/>
            <person name="Doudna J."/>
            <person name="Cate J.H.D."/>
            <person name="Banfield J.F."/>
        </authorList>
    </citation>
    <scope>NUCLEOTIDE SEQUENCE</scope>
    <source>
        <strain evidence="2">NC_groundwater_1586_Pr3_B-0.1um_66_15</strain>
    </source>
</reference>
<evidence type="ECO:0000313" key="3">
    <source>
        <dbReference type="Proteomes" id="UP000782610"/>
    </source>
</evidence>
<keyword evidence="1" id="KW-0472">Membrane</keyword>
<keyword evidence="1" id="KW-1133">Transmembrane helix</keyword>